<dbReference type="PROSITE" id="PS00713">
    <property type="entry name" value="NA_DICARBOXYL_SYMP_1"/>
    <property type="match status" value="1"/>
</dbReference>
<dbReference type="InterPro" id="IPR036458">
    <property type="entry name" value="Na:dicarbo_symporter_sf"/>
</dbReference>
<keyword evidence="1 5" id="KW-0812">Transmembrane</keyword>
<keyword evidence="3 5" id="KW-0472">Membrane</keyword>
<dbReference type="SUPFAM" id="SSF118215">
    <property type="entry name" value="Proton glutamate symport protein"/>
    <property type="match status" value="1"/>
</dbReference>
<gene>
    <name evidence="6" type="ORF">KUDE01_016670</name>
</gene>
<evidence type="ECO:0000256" key="4">
    <source>
        <dbReference type="SAM" id="MobiDB-lite"/>
    </source>
</evidence>
<dbReference type="InterPro" id="IPR050746">
    <property type="entry name" value="DAACS"/>
</dbReference>
<dbReference type="Gene3D" id="1.10.3860.10">
    <property type="entry name" value="Sodium:dicarboxylate symporter"/>
    <property type="match status" value="1"/>
</dbReference>
<evidence type="ECO:0000256" key="2">
    <source>
        <dbReference type="ARBA" id="ARBA00022989"/>
    </source>
</evidence>
<comment type="caution">
    <text evidence="6">The sequence shown here is derived from an EMBL/GenBank/DDBJ whole genome shotgun (WGS) entry which is preliminary data.</text>
</comment>
<keyword evidence="7" id="KW-1185">Reference proteome</keyword>
<keyword evidence="2 5" id="KW-1133">Transmembrane helix</keyword>
<protein>
    <submittedName>
        <fullName evidence="6">Excitatory amino acid transporter 5</fullName>
    </submittedName>
</protein>
<sequence>MEELLLPNAEEEARSDHSMYVTGDAGRTMGDRVKTGLEKPLNFLNAVKDFLVRNGLLTLSVVAVVCGCTMGFLLRGTQLSTQAKIYFSFPGELLMRMLKMLILPLITSR</sequence>
<feature type="transmembrane region" description="Helical" evidence="5">
    <location>
        <begin position="50"/>
        <end position="73"/>
    </location>
</feature>
<reference evidence="6" key="1">
    <citation type="submission" date="2023-04" db="EMBL/GenBank/DDBJ databases">
        <title>Chromosome-level genome of Chaenocephalus aceratus.</title>
        <authorList>
            <person name="Park H."/>
        </authorList>
    </citation>
    <scope>NUCLEOTIDE SEQUENCE</scope>
    <source>
        <strain evidence="6">DE</strain>
        <tissue evidence="6">Muscle</tissue>
    </source>
</reference>
<evidence type="ECO:0000256" key="1">
    <source>
        <dbReference type="ARBA" id="ARBA00022692"/>
    </source>
</evidence>
<evidence type="ECO:0000256" key="3">
    <source>
        <dbReference type="ARBA" id="ARBA00023136"/>
    </source>
</evidence>
<dbReference type="Proteomes" id="UP001228049">
    <property type="component" value="Unassembled WGS sequence"/>
</dbReference>
<dbReference type="GO" id="GO:0005313">
    <property type="term" value="F:L-glutamate transmembrane transporter activity"/>
    <property type="evidence" value="ECO:0007669"/>
    <property type="project" value="TreeGrafter"/>
</dbReference>
<accession>A0AAD9C980</accession>
<proteinExistence type="predicted"/>
<evidence type="ECO:0000313" key="7">
    <source>
        <dbReference type="Proteomes" id="UP001228049"/>
    </source>
</evidence>
<dbReference type="GO" id="GO:0005886">
    <property type="term" value="C:plasma membrane"/>
    <property type="evidence" value="ECO:0007669"/>
    <property type="project" value="TreeGrafter"/>
</dbReference>
<dbReference type="AlphaFoldDB" id="A0AAD9C980"/>
<feature type="region of interest" description="Disordered" evidence="4">
    <location>
        <begin position="1"/>
        <end position="23"/>
    </location>
</feature>
<dbReference type="InterPro" id="IPR018107">
    <property type="entry name" value="Na-dicarboxylate_symporter_CS"/>
</dbReference>
<dbReference type="PANTHER" id="PTHR11958:SF48">
    <property type="entry name" value="AMINO ACID TRANSPORTER"/>
    <property type="match status" value="1"/>
</dbReference>
<dbReference type="PANTHER" id="PTHR11958">
    <property type="entry name" value="SODIUM/DICARBOXYLATE SYMPORTER-RELATED"/>
    <property type="match status" value="1"/>
</dbReference>
<name>A0AAD9C980_DISEL</name>
<evidence type="ECO:0000313" key="6">
    <source>
        <dbReference type="EMBL" id="KAK1897131.1"/>
    </source>
</evidence>
<dbReference type="GO" id="GO:0015175">
    <property type="term" value="F:neutral L-amino acid transmembrane transporter activity"/>
    <property type="evidence" value="ECO:0007669"/>
    <property type="project" value="TreeGrafter"/>
</dbReference>
<organism evidence="6 7">
    <name type="scientific">Dissostichus eleginoides</name>
    <name type="common">Patagonian toothfish</name>
    <name type="synonym">Dissostichus amissus</name>
    <dbReference type="NCBI Taxonomy" id="100907"/>
    <lineage>
        <taxon>Eukaryota</taxon>
        <taxon>Metazoa</taxon>
        <taxon>Chordata</taxon>
        <taxon>Craniata</taxon>
        <taxon>Vertebrata</taxon>
        <taxon>Euteleostomi</taxon>
        <taxon>Actinopterygii</taxon>
        <taxon>Neopterygii</taxon>
        <taxon>Teleostei</taxon>
        <taxon>Neoteleostei</taxon>
        <taxon>Acanthomorphata</taxon>
        <taxon>Eupercaria</taxon>
        <taxon>Perciformes</taxon>
        <taxon>Notothenioidei</taxon>
        <taxon>Nototheniidae</taxon>
        <taxon>Dissostichus</taxon>
    </lineage>
</organism>
<dbReference type="PRINTS" id="PR00173">
    <property type="entry name" value="EDTRNSPORT"/>
</dbReference>
<evidence type="ECO:0000256" key="5">
    <source>
        <dbReference type="SAM" id="Phobius"/>
    </source>
</evidence>
<dbReference type="GO" id="GO:0015501">
    <property type="term" value="F:glutamate:sodium symporter activity"/>
    <property type="evidence" value="ECO:0007669"/>
    <property type="project" value="TreeGrafter"/>
</dbReference>
<dbReference type="EMBL" id="JASDAP010000009">
    <property type="protein sequence ID" value="KAK1897131.1"/>
    <property type="molecule type" value="Genomic_DNA"/>
</dbReference>